<dbReference type="RefSeq" id="WP_091293683.1">
    <property type="nucleotide sequence ID" value="NZ_FNON01000006.1"/>
</dbReference>
<reference evidence="2 3" key="1">
    <citation type="submission" date="2016-10" db="EMBL/GenBank/DDBJ databases">
        <authorList>
            <person name="de Groot N.N."/>
        </authorList>
    </citation>
    <scope>NUCLEOTIDE SEQUENCE [LARGE SCALE GENOMIC DNA]</scope>
    <source>
        <strain evidence="2 3">CPCC 202699</strain>
    </source>
</reference>
<proteinExistence type="inferred from homology"/>
<keyword evidence="3" id="KW-1185">Reference proteome</keyword>
<dbReference type="InterPro" id="IPR010310">
    <property type="entry name" value="T7SS_ESAT-6-like"/>
</dbReference>
<sequence>MPDGIVVDYATIHAAADDCQKTGGELQAQFDQLKQDLAPLINSWEGAAREAYGAAQKAWDDSFEDLKQVLAQIAAVLPQLADGYQGTESGVEQLF</sequence>
<dbReference type="AlphaFoldDB" id="A0A1H3LL42"/>
<dbReference type="NCBIfam" id="TIGR03930">
    <property type="entry name" value="WXG100_ESAT6"/>
    <property type="match status" value="1"/>
</dbReference>
<dbReference type="Gene3D" id="1.10.287.1060">
    <property type="entry name" value="ESAT-6-like"/>
    <property type="match status" value="1"/>
</dbReference>
<evidence type="ECO:0000256" key="1">
    <source>
        <dbReference type="RuleBase" id="RU362001"/>
    </source>
</evidence>
<dbReference type="OrthoDB" id="3387628at2"/>
<dbReference type="SUPFAM" id="SSF140453">
    <property type="entry name" value="EsxAB dimer-like"/>
    <property type="match status" value="1"/>
</dbReference>
<accession>A0A1H3LL42</accession>
<dbReference type="Proteomes" id="UP000199515">
    <property type="component" value="Unassembled WGS sequence"/>
</dbReference>
<gene>
    <name evidence="2" type="ORF">SAMN05421504_106253</name>
</gene>
<dbReference type="InterPro" id="IPR036689">
    <property type="entry name" value="ESAT-6-like_sf"/>
</dbReference>
<dbReference type="EMBL" id="FNON01000006">
    <property type="protein sequence ID" value="SDY64859.1"/>
    <property type="molecule type" value="Genomic_DNA"/>
</dbReference>
<protein>
    <recommendedName>
        <fullName evidence="1">ESAT-6-like protein</fullName>
    </recommendedName>
</protein>
<name>A0A1H3LL42_9PSEU</name>
<evidence type="ECO:0000313" key="3">
    <source>
        <dbReference type="Proteomes" id="UP000199515"/>
    </source>
</evidence>
<dbReference type="Pfam" id="PF06013">
    <property type="entry name" value="WXG100"/>
    <property type="match status" value="1"/>
</dbReference>
<evidence type="ECO:0000313" key="2">
    <source>
        <dbReference type="EMBL" id="SDY64859.1"/>
    </source>
</evidence>
<organism evidence="2 3">
    <name type="scientific">Amycolatopsis xylanica</name>
    <dbReference type="NCBI Taxonomy" id="589385"/>
    <lineage>
        <taxon>Bacteria</taxon>
        <taxon>Bacillati</taxon>
        <taxon>Actinomycetota</taxon>
        <taxon>Actinomycetes</taxon>
        <taxon>Pseudonocardiales</taxon>
        <taxon>Pseudonocardiaceae</taxon>
        <taxon>Amycolatopsis</taxon>
    </lineage>
</organism>
<dbReference type="STRING" id="589385.SAMN05421504_106253"/>
<comment type="similarity">
    <text evidence="1">Belongs to the WXG100 family.</text>
</comment>